<dbReference type="SUPFAM" id="SSF51261">
    <property type="entry name" value="Duplicated hybrid motif"/>
    <property type="match status" value="1"/>
</dbReference>
<accession>A0A0B9H0M1</accession>
<dbReference type="PANTHER" id="PTHR21666">
    <property type="entry name" value="PEPTIDASE-RELATED"/>
    <property type="match status" value="1"/>
</dbReference>
<organism evidence="5 6">
    <name type="scientific">Photobacterium gaetbulicola</name>
    <dbReference type="NCBI Taxonomy" id="1295392"/>
    <lineage>
        <taxon>Bacteria</taxon>
        <taxon>Pseudomonadati</taxon>
        <taxon>Pseudomonadota</taxon>
        <taxon>Gammaproteobacteria</taxon>
        <taxon>Vibrionales</taxon>
        <taxon>Vibrionaceae</taxon>
        <taxon>Photobacterium</taxon>
    </lineage>
</organism>
<sequence>MVRVLSSARAWKLAALVVGLMLSGCSNHSPAPVMSLGKDYNSLERGSYRGSYYEVQQGDTLYFISYITGRDVDDIIRSNKLSAPYTIFPGQKLQLWRPKYVAPQYGRAAPVAVAAVPATKTPTKTTSSKPAQPQTAAKSQPTPQPASQQPAPATASQTQNAQKAANKNVDPAPTKEYSQTTKSNKVVTNKPQPSNAKVAKWAWPSKGRVIAKFSNSENGNKGIDIAGQRGQSVNASASGVVVYAGNALRGYGNLVIIKHNDDYLSAYAHNDQVYVKEQQQVSVGQKIASMGSSGTNTVKLHFEIRYKGKSVDPMRYLPR</sequence>
<evidence type="ECO:0000256" key="3">
    <source>
        <dbReference type="SAM" id="SignalP"/>
    </source>
</evidence>
<dbReference type="PROSITE" id="PS51782">
    <property type="entry name" value="LYSM"/>
    <property type="match status" value="1"/>
</dbReference>
<reference evidence="5 6" key="1">
    <citation type="submission" date="2014-12" db="EMBL/GenBank/DDBJ databases">
        <title>Genome sequencing of Photobacterium gaetbulicola AD005a.</title>
        <authorList>
            <person name="Adrian T.G.S."/>
            <person name="Chan K.G."/>
        </authorList>
    </citation>
    <scope>NUCLEOTIDE SEQUENCE [LARGE SCALE GENOMIC DNA]</scope>
    <source>
        <strain evidence="5 6">AD005a</strain>
    </source>
</reference>
<dbReference type="InterPro" id="IPR036779">
    <property type="entry name" value="LysM_dom_sf"/>
</dbReference>
<feature type="domain" description="LysM" evidence="4">
    <location>
        <begin position="51"/>
        <end position="95"/>
    </location>
</feature>
<dbReference type="Gene3D" id="3.10.350.10">
    <property type="entry name" value="LysM domain"/>
    <property type="match status" value="1"/>
</dbReference>
<dbReference type="InterPro" id="IPR050570">
    <property type="entry name" value="Cell_wall_metabolism_enzyme"/>
</dbReference>
<dbReference type="Gene3D" id="2.70.70.10">
    <property type="entry name" value="Glucose Permease (Domain IIA)"/>
    <property type="match status" value="1"/>
</dbReference>
<dbReference type="InterPro" id="IPR018392">
    <property type="entry name" value="LysM"/>
</dbReference>
<comment type="similarity">
    <text evidence="1">Belongs to the E.coli NlpD/Haemophilus LppB family.</text>
</comment>
<evidence type="ECO:0000256" key="1">
    <source>
        <dbReference type="ARBA" id="ARBA00038420"/>
    </source>
</evidence>
<dbReference type="GO" id="GO:0032153">
    <property type="term" value="C:cell division site"/>
    <property type="evidence" value="ECO:0007669"/>
    <property type="project" value="TreeGrafter"/>
</dbReference>
<dbReference type="Proteomes" id="UP000031278">
    <property type="component" value="Unassembled WGS sequence"/>
</dbReference>
<dbReference type="EMBL" id="JWLZ01000178">
    <property type="protein sequence ID" value="KHT62407.1"/>
    <property type="molecule type" value="Genomic_DNA"/>
</dbReference>
<evidence type="ECO:0000313" key="6">
    <source>
        <dbReference type="Proteomes" id="UP000031278"/>
    </source>
</evidence>
<keyword evidence="3" id="KW-0732">Signal</keyword>
<protein>
    <submittedName>
        <fullName evidence="5">Membrane protein</fullName>
    </submittedName>
</protein>
<feature type="chain" id="PRO_5002146610" evidence="3">
    <location>
        <begin position="32"/>
        <end position="319"/>
    </location>
</feature>
<evidence type="ECO:0000313" key="5">
    <source>
        <dbReference type="EMBL" id="KHT62407.1"/>
    </source>
</evidence>
<dbReference type="CDD" id="cd12797">
    <property type="entry name" value="M23_peptidase"/>
    <property type="match status" value="1"/>
</dbReference>
<dbReference type="GO" id="GO:0004222">
    <property type="term" value="F:metalloendopeptidase activity"/>
    <property type="evidence" value="ECO:0007669"/>
    <property type="project" value="TreeGrafter"/>
</dbReference>
<feature type="compositionally biased region" description="Low complexity" evidence="2">
    <location>
        <begin position="120"/>
        <end position="159"/>
    </location>
</feature>
<dbReference type="InterPro" id="IPR011055">
    <property type="entry name" value="Dup_hybrid_motif"/>
</dbReference>
<dbReference type="AlphaFoldDB" id="A0A0B9H0M1"/>
<gene>
    <name evidence="5" type="ORF">RJ45_17435</name>
</gene>
<comment type="caution">
    <text evidence="5">The sequence shown here is derived from an EMBL/GenBank/DDBJ whole genome shotgun (WGS) entry which is preliminary data.</text>
</comment>
<dbReference type="SMART" id="SM00257">
    <property type="entry name" value="LysM"/>
    <property type="match status" value="1"/>
</dbReference>
<feature type="compositionally biased region" description="Polar residues" evidence="2">
    <location>
        <begin position="176"/>
        <end position="195"/>
    </location>
</feature>
<dbReference type="InterPro" id="IPR016047">
    <property type="entry name" value="M23ase_b-sheet_dom"/>
</dbReference>
<dbReference type="CDD" id="cd00118">
    <property type="entry name" value="LysM"/>
    <property type="match status" value="1"/>
</dbReference>
<feature type="region of interest" description="Disordered" evidence="2">
    <location>
        <begin position="120"/>
        <end position="198"/>
    </location>
</feature>
<dbReference type="PANTHER" id="PTHR21666:SF263">
    <property type="entry name" value="MUREIN HYDROLASE ACTIVATOR NLPD"/>
    <property type="match status" value="1"/>
</dbReference>
<dbReference type="GO" id="GO:0009279">
    <property type="term" value="C:cell outer membrane"/>
    <property type="evidence" value="ECO:0007669"/>
    <property type="project" value="TreeGrafter"/>
</dbReference>
<dbReference type="PROSITE" id="PS51257">
    <property type="entry name" value="PROKAR_LIPOPROTEIN"/>
    <property type="match status" value="1"/>
</dbReference>
<dbReference type="Pfam" id="PF01551">
    <property type="entry name" value="Peptidase_M23"/>
    <property type="match status" value="1"/>
</dbReference>
<evidence type="ECO:0000259" key="4">
    <source>
        <dbReference type="PROSITE" id="PS51782"/>
    </source>
</evidence>
<dbReference type="Pfam" id="PF01476">
    <property type="entry name" value="LysM"/>
    <property type="match status" value="1"/>
</dbReference>
<proteinExistence type="inferred from homology"/>
<evidence type="ECO:0000256" key="2">
    <source>
        <dbReference type="SAM" id="MobiDB-lite"/>
    </source>
</evidence>
<name>A0A0B9H0M1_9GAMM</name>
<feature type="signal peptide" evidence="3">
    <location>
        <begin position="1"/>
        <end position="31"/>
    </location>
</feature>